<evidence type="ECO:0000256" key="1">
    <source>
        <dbReference type="ARBA" id="ARBA00004477"/>
    </source>
</evidence>
<comment type="similarity">
    <text evidence="2">Belongs to the TMEM97/sigma-2 receptor family.</text>
</comment>
<keyword evidence="6 7" id="KW-0472">Membrane</keyword>
<evidence type="ECO:0000256" key="2">
    <source>
        <dbReference type="ARBA" id="ARBA00009096"/>
    </source>
</evidence>
<feature type="domain" description="EXPERA" evidence="8">
    <location>
        <begin position="8"/>
        <end position="139"/>
    </location>
</feature>
<feature type="transmembrane region" description="Helical" evidence="7">
    <location>
        <begin position="124"/>
        <end position="144"/>
    </location>
</feature>
<dbReference type="InterPro" id="IPR016964">
    <property type="entry name" value="Sigma2_recept"/>
</dbReference>
<feature type="transmembrane region" description="Helical" evidence="7">
    <location>
        <begin position="96"/>
        <end position="118"/>
    </location>
</feature>
<organism evidence="9 10">
    <name type="scientific">Rubus argutus</name>
    <name type="common">Southern blackberry</name>
    <dbReference type="NCBI Taxonomy" id="59490"/>
    <lineage>
        <taxon>Eukaryota</taxon>
        <taxon>Viridiplantae</taxon>
        <taxon>Streptophyta</taxon>
        <taxon>Embryophyta</taxon>
        <taxon>Tracheophyta</taxon>
        <taxon>Spermatophyta</taxon>
        <taxon>Magnoliopsida</taxon>
        <taxon>eudicotyledons</taxon>
        <taxon>Gunneridae</taxon>
        <taxon>Pentapetalae</taxon>
        <taxon>rosids</taxon>
        <taxon>fabids</taxon>
        <taxon>Rosales</taxon>
        <taxon>Rosaceae</taxon>
        <taxon>Rosoideae</taxon>
        <taxon>Rosoideae incertae sedis</taxon>
        <taxon>Rubus</taxon>
    </lineage>
</organism>
<keyword evidence="5 7" id="KW-1133">Transmembrane helix</keyword>
<evidence type="ECO:0000313" key="9">
    <source>
        <dbReference type="EMBL" id="KAK9924563.1"/>
    </source>
</evidence>
<name>A0AAW1WJ18_RUBAR</name>
<evidence type="ECO:0000256" key="3">
    <source>
        <dbReference type="ARBA" id="ARBA00022692"/>
    </source>
</evidence>
<dbReference type="AlphaFoldDB" id="A0AAW1WJ18"/>
<gene>
    <name evidence="9" type="ORF">M0R45_032927</name>
</gene>
<reference evidence="9 10" key="1">
    <citation type="journal article" date="2023" name="G3 (Bethesda)">
        <title>A chromosome-length genome assembly and annotation of blackberry (Rubus argutus, cv. 'Hillquist').</title>
        <authorList>
            <person name="Bruna T."/>
            <person name="Aryal R."/>
            <person name="Dudchenko O."/>
            <person name="Sargent D.J."/>
            <person name="Mead D."/>
            <person name="Buti M."/>
            <person name="Cavallini A."/>
            <person name="Hytonen T."/>
            <person name="Andres J."/>
            <person name="Pham M."/>
            <person name="Weisz D."/>
            <person name="Mascagni F."/>
            <person name="Usai G."/>
            <person name="Natali L."/>
            <person name="Bassil N."/>
            <person name="Fernandez G.E."/>
            <person name="Lomsadze A."/>
            <person name="Armour M."/>
            <person name="Olukolu B."/>
            <person name="Poorten T."/>
            <person name="Britton C."/>
            <person name="Davik J."/>
            <person name="Ashrafi H."/>
            <person name="Aiden E.L."/>
            <person name="Borodovsky M."/>
            <person name="Worthington M."/>
        </authorList>
    </citation>
    <scope>NUCLEOTIDE SEQUENCE [LARGE SCALE GENOMIC DNA]</scope>
    <source>
        <strain evidence="9">PI 553951</strain>
    </source>
</reference>
<evidence type="ECO:0000256" key="5">
    <source>
        <dbReference type="ARBA" id="ARBA00022989"/>
    </source>
</evidence>
<dbReference type="PANTHER" id="PTHR31204:SF1">
    <property type="entry name" value="SIGMA INTRACELLULAR RECEPTOR 2"/>
    <property type="match status" value="1"/>
</dbReference>
<evidence type="ECO:0000256" key="6">
    <source>
        <dbReference type="ARBA" id="ARBA00023136"/>
    </source>
</evidence>
<dbReference type="Pfam" id="PF05241">
    <property type="entry name" value="EBP"/>
    <property type="match status" value="1"/>
</dbReference>
<evidence type="ECO:0000259" key="8">
    <source>
        <dbReference type="PROSITE" id="PS51751"/>
    </source>
</evidence>
<dbReference type="InterPro" id="IPR051987">
    <property type="entry name" value="Sigma-2_receptor-like"/>
</dbReference>
<evidence type="ECO:0000256" key="7">
    <source>
        <dbReference type="PIRNR" id="PIRNR031032"/>
    </source>
</evidence>
<keyword evidence="10" id="KW-1185">Reference proteome</keyword>
<dbReference type="PIRSF" id="PIRSF031032">
    <property type="entry name" value="TMP_97_prd"/>
    <property type="match status" value="1"/>
</dbReference>
<sequence>MGALLMLIDAILFIYFIIMAMSPVVNAQLVLPPSLFPEWMVEYKNWYVREFDDYCFVEKPHYVVGLVLVELVFQWPLALANLYGMLAGKSWYKTTCLVHGATYFTTMVTVLADMIGSGKASDKLLLLCYPFLGFTVLAMLRGLLPTSASTSISDATKRKKI</sequence>
<dbReference type="EMBL" id="JBEDUW010000006">
    <property type="protein sequence ID" value="KAK9924563.1"/>
    <property type="molecule type" value="Genomic_DNA"/>
</dbReference>
<comment type="caution">
    <text evidence="9">The sequence shown here is derived from an EMBL/GenBank/DDBJ whole genome shotgun (WGS) entry which is preliminary data.</text>
</comment>
<dbReference type="PROSITE" id="PS51751">
    <property type="entry name" value="EXPERA"/>
    <property type="match status" value="1"/>
</dbReference>
<accession>A0AAW1WJ18</accession>
<comment type="subcellular location">
    <subcellularLocation>
        <location evidence="1">Endoplasmic reticulum membrane</location>
        <topology evidence="1">Multi-pass membrane protein</topology>
    </subcellularLocation>
</comment>
<proteinExistence type="inferred from homology"/>
<keyword evidence="4" id="KW-0256">Endoplasmic reticulum</keyword>
<dbReference type="PANTHER" id="PTHR31204">
    <property type="entry name" value="SIGMA INTRACELLULAR RECEPTOR 2"/>
    <property type="match status" value="1"/>
</dbReference>
<evidence type="ECO:0000313" key="10">
    <source>
        <dbReference type="Proteomes" id="UP001457282"/>
    </source>
</evidence>
<keyword evidence="3 7" id="KW-0812">Transmembrane</keyword>
<feature type="transmembrane region" description="Helical" evidence="7">
    <location>
        <begin position="62"/>
        <end position="84"/>
    </location>
</feature>
<dbReference type="InterPro" id="IPR033118">
    <property type="entry name" value="EXPERA"/>
</dbReference>
<dbReference type="GO" id="GO:0005789">
    <property type="term" value="C:endoplasmic reticulum membrane"/>
    <property type="evidence" value="ECO:0007669"/>
    <property type="project" value="UniProtKB-SubCell"/>
</dbReference>
<protein>
    <recommendedName>
        <fullName evidence="8">EXPERA domain-containing protein</fullName>
    </recommendedName>
</protein>
<dbReference type="Proteomes" id="UP001457282">
    <property type="component" value="Unassembled WGS sequence"/>
</dbReference>
<evidence type="ECO:0000256" key="4">
    <source>
        <dbReference type="ARBA" id="ARBA00022824"/>
    </source>
</evidence>